<feature type="non-terminal residue" evidence="1">
    <location>
        <position position="1"/>
    </location>
</feature>
<organism evidence="1 2">
    <name type="scientific">Polyodon spathula</name>
    <name type="common">North American paddlefish</name>
    <name type="synonym">Squalus spathula</name>
    <dbReference type="NCBI Taxonomy" id="7913"/>
    <lineage>
        <taxon>Eukaryota</taxon>
        <taxon>Metazoa</taxon>
        <taxon>Chordata</taxon>
        <taxon>Craniata</taxon>
        <taxon>Vertebrata</taxon>
        <taxon>Euteleostomi</taxon>
        <taxon>Actinopterygii</taxon>
        <taxon>Chondrostei</taxon>
        <taxon>Acipenseriformes</taxon>
        <taxon>Polyodontidae</taxon>
        <taxon>Polyodon</taxon>
    </lineage>
</organism>
<sequence length="158" mass="17948">FASFRCFVFENYRFSWQGIIYLINLLEPYIAHTTRRNRALPVTQTICIGLRFFASGALLYSFGDVENISKATARHAVRRVYLPLKIFLNVFITFSRHTSRNAIKEGFYAVAEFPSIIGAVDFSQIPIKAPSGPNEADFVNRKSFHSINVQVLMTSSLT</sequence>
<reference evidence="1" key="1">
    <citation type="journal article" date="2021" name="Cell">
        <title>Tracing the genetic footprints of vertebrate landing in non-teleost ray-finned fishes.</title>
        <authorList>
            <person name="Bi X."/>
            <person name="Wang K."/>
            <person name="Yang L."/>
            <person name="Pan H."/>
            <person name="Jiang H."/>
            <person name="Wei Q."/>
            <person name="Fang M."/>
            <person name="Yu H."/>
            <person name="Zhu C."/>
            <person name="Cai Y."/>
            <person name="He Y."/>
            <person name="Gan X."/>
            <person name="Zeng H."/>
            <person name="Yu D."/>
            <person name="Zhu Y."/>
            <person name="Jiang H."/>
            <person name="Qiu Q."/>
            <person name="Yang H."/>
            <person name="Zhang Y.E."/>
            <person name="Wang W."/>
            <person name="Zhu M."/>
            <person name="He S."/>
            <person name="Zhang G."/>
        </authorList>
    </citation>
    <scope>NUCLEOTIDE SEQUENCE</scope>
    <source>
        <strain evidence="1">Pddl_001</strain>
    </source>
</reference>
<dbReference type="EMBL" id="JAAWVQ010113364">
    <property type="protein sequence ID" value="MBN3281988.1"/>
    <property type="molecule type" value="Genomic_DNA"/>
</dbReference>
<accession>A0ABS2Y6B8</accession>
<feature type="non-terminal residue" evidence="1">
    <location>
        <position position="158"/>
    </location>
</feature>
<comment type="caution">
    <text evidence="1">The sequence shown here is derived from an EMBL/GenBank/DDBJ whole genome shotgun (WGS) entry which is preliminary data.</text>
</comment>
<keyword evidence="2" id="KW-1185">Reference proteome</keyword>
<name>A0ABS2Y6B8_POLSP</name>
<gene>
    <name evidence="1" type="primary">Harbi1_8</name>
    <name evidence="1" type="ORF">GTO93_0015400</name>
</gene>
<evidence type="ECO:0000313" key="1">
    <source>
        <dbReference type="EMBL" id="MBN3281988.1"/>
    </source>
</evidence>
<protein>
    <submittedName>
        <fullName evidence="1">HARB1 nuclease</fullName>
    </submittedName>
</protein>
<dbReference type="Proteomes" id="UP001166093">
    <property type="component" value="Unassembled WGS sequence"/>
</dbReference>
<evidence type="ECO:0000313" key="2">
    <source>
        <dbReference type="Proteomes" id="UP001166093"/>
    </source>
</evidence>
<proteinExistence type="predicted"/>